<accession>A0A0W8FRP3</accession>
<dbReference type="GO" id="GO:0016791">
    <property type="term" value="F:phosphatase activity"/>
    <property type="evidence" value="ECO:0007669"/>
    <property type="project" value="InterPro"/>
</dbReference>
<dbReference type="Gene3D" id="3.40.50.1000">
    <property type="entry name" value="HAD superfamily/HAD-like"/>
    <property type="match status" value="1"/>
</dbReference>
<dbReference type="InterPro" id="IPR006543">
    <property type="entry name" value="Histidinol-phos"/>
</dbReference>
<dbReference type="InterPro" id="IPR036412">
    <property type="entry name" value="HAD-like_sf"/>
</dbReference>
<dbReference type="PIRSF" id="PIRSF004682">
    <property type="entry name" value="GmhB"/>
    <property type="match status" value="1"/>
</dbReference>
<comment type="caution">
    <text evidence="8">The sequence shown here is derived from an EMBL/GenBank/DDBJ whole genome shotgun (WGS) entry which is preliminary data.</text>
</comment>
<dbReference type="GO" id="GO:0005975">
    <property type="term" value="P:carbohydrate metabolic process"/>
    <property type="evidence" value="ECO:0007669"/>
    <property type="project" value="InterPro"/>
</dbReference>
<sequence length="195" mass="21936">MKKNTAVFLDRDGVINEEVGYLDDLDKLKVIPCAYEAIKLINESGMKAVVISNQSGVARGMITEEFVKRTNDYLQAILRKQGVYINNFYYCPHHPTEGKEPYRQVCDCRKPAPGMFLAAVRDLNINLKLSYMIGDRFLDMEAAKKVGVRGVLVRTGYGSDLLQDDGPDKETVEGKPAYIAADILEAVNWILKDRK</sequence>
<dbReference type="InterPro" id="IPR004446">
    <property type="entry name" value="Heptose_bisP_phosphatase"/>
</dbReference>
<proteinExistence type="inferred from homology"/>
<dbReference type="PANTHER" id="PTHR42891">
    <property type="entry name" value="D-GLYCERO-BETA-D-MANNO-HEPTOSE-1,7-BISPHOSPHATE 7-PHOSPHATASE"/>
    <property type="match status" value="1"/>
</dbReference>
<evidence type="ECO:0000313" key="8">
    <source>
        <dbReference type="EMBL" id="KUG23458.1"/>
    </source>
</evidence>
<comment type="subcellular location">
    <subcellularLocation>
        <location evidence="1">Cytoplasm</location>
    </subcellularLocation>
</comment>
<protein>
    <recommendedName>
        <fullName evidence="7">D,D-heptose 1,7-bisphosphate phosphatase</fullName>
    </recommendedName>
</protein>
<evidence type="ECO:0000256" key="1">
    <source>
        <dbReference type="ARBA" id="ARBA00004496"/>
    </source>
</evidence>
<dbReference type="GO" id="GO:0005737">
    <property type="term" value="C:cytoplasm"/>
    <property type="evidence" value="ECO:0007669"/>
    <property type="project" value="UniProtKB-SubCell"/>
</dbReference>
<evidence type="ECO:0000256" key="6">
    <source>
        <dbReference type="ARBA" id="ARBA00023277"/>
    </source>
</evidence>
<keyword evidence="3" id="KW-0963">Cytoplasm</keyword>
<gene>
    <name evidence="8" type="ORF">ASZ90_006764</name>
</gene>
<dbReference type="GO" id="GO:0046872">
    <property type="term" value="F:metal ion binding"/>
    <property type="evidence" value="ECO:0007669"/>
    <property type="project" value="UniProtKB-KW"/>
</dbReference>
<dbReference type="CDD" id="cd07503">
    <property type="entry name" value="HAD_HisB-N"/>
    <property type="match status" value="1"/>
</dbReference>
<dbReference type="SUPFAM" id="SSF56784">
    <property type="entry name" value="HAD-like"/>
    <property type="match status" value="1"/>
</dbReference>
<keyword evidence="4" id="KW-0479">Metal-binding</keyword>
<dbReference type="NCBIfam" id="TIGR01656">
    <property type="entry name" value="Histidinol-ppas"/>
    <property type="match status" value="1"/>
</dbReference>
<name>A0A0W8FRP3_9ZZZZ</name>
<keyword evidence="5" id="KW-0378">Hydrolase</keyword>
<dbReference type="InterPro" id="IPR023214">
    <property type="entry name" value="HAD_sf"/>
</dbReference>
<dbReference type="AlphaFoldDB" id="A0A0W8FRP3"/>
<dbReference type="PANTHER" id="PTHR42891:SF1">
    <property type="entry name" value="D-GLYCERO-BETA-D-MANNO-HEPTOSE-1,7-BISPHOSPHATE 7-PHOSPHATASE"/>
    <property type="match status" value="1"/>
</dbReference>
<dbReference type="InterPro" id="IPR006549">
    <property type="entry name" value="HAD-SF_hydro_IIIA"/>
</dbReference>
<keyword evidence="6" id="KW-0119">Carbohydrate metabolism</keyword>
<evidence type="ECO:0000256" key="5">
    <source>
        <dbReference type="ARBA" id="ARBA00022801"/>
    </source>
</evidence>
<comment type="similarity">
    <text evidence="2">Belongs to the GmhB family.</text>
</comment>
<evidence type="ECO:0000256" key="2">
    <source>
        <dbReference type="ARBA" id="ARBA00005628"/>
    </source>
</evidence>
<evidence type="ECO:0000256" key="3">
    <source>
        <dbReference type="ARBA" id="ARBA00022490"/>
    </source>
</evidence>
<evidence type="ECO:0000256" key="7">
    <source>
        <dbReference type="ARBA" id="ARBA00031828"/>
    </source>
</evidence>
<dbReference type="Pfam" id="PF13242">
    <property type="entry name" value="Hydrolase_like"/>
    <property type="match status" value="1"/>
</dbReference>
<reference evidence="8" key="1">
    <citation type="journal article" date="2015" name="Proc. Natl. Acad. Sci. U.S.A.">
        <title>Networks of energetic and metabolic interactions define dynamics in microbial communities.</title>
        <authorList>
            <person name="Embree M."/>
            <person name="Liu J.K."/>
            <person name="Al-Bassam M.M."/>
            <person name="Zengler K."/>
        </authorList>
    </citation>
    <scope>NUCLEOTIDE SEQUENCE</scope>
</reference>
<dbReference type="EMBL" id="LNQE01000906">
    <property type="protein sequence ID" value="KUG23458.1"/>
    <property type="molecule type" value="Genomic_DNA"/>
</dbReference>
<dbReference type="NCBIfam" id="TIGR01662">
    <property type="entry name" value="HAD-SF-IIIA"/>
    <property type="match status" value="1"/>
</dbReference>
<evidence type="ECO:0000256" key="4">
    <source>
        <dbReference type="ARBA" id="ARBA00022723"/>
    </source>
</evidence>
<organism evidence="8">
    <name type="scientific">hydrocarbon metagenome</name>
    <dbReference type="NCBI Taxonomy" id="938273"/>
    <lineage>
        <taxon>unclassified sequences</taxon>
        <taxon>metagenomes</taxon>
        <taxon>ecological metagenomes</taxon>
    </lineage>
</organism>